<dbReference type="EMBL" id="REGN01001342">
    <property type="protein sequence ID" value="RNA35313.1"/>
    <property type="molecule type" value="Genomic_DNA"/>
</dbReference>
<protein>
    <submittedName>
        <fullName evidence="1">Uncharacterized protein</fullName>
    </submittedName>
</protein>
<accession>A0A3M7SHP9</accession>
<keyword evidence="2" id="KW-1185">Reference proteome</keyword>
<gene>
    <name evidence="1" type="ORF">BpHYR1_038293</name>
</gene>
<evidence type="ECO:0000313" key="2">
    <source>
        <dbReference type="Proteomes" id="UP000276133"/>
    </source>
</evidence>
<reference evidence="1 2" key="1">
    <citation type="journal article" date="2018" name="Sci. Rep.">
        <title>Genomic signatures of local adaptation to the degree of environmental predictability in rotifers.</title>
        <authorList>
            <person name="Franch-Gras L."/>
            <person name="Hahn C."/>
            <person name="Garcia-Roger E.M."/>
            <person name="Carmona M.J."/>
            <person name="Serra M."/>
            <person name="Gomez A."/>
        </authorList>
    </citation>
    <scope>NUCLEOTIDE SEQUENCE [LARGE SCALE GENOMIC DNA]</scope>
    <source>
        <strain evidence="1">HYR1</strain>
    </source>
</reference>
<dbReference type="AlphaFoldDB" id="A0A3M7SHP9"/>
<dbReference type="Proteomes" id="UP000276133">
    <property type="component" value="Unassembled WGS sequence"/>
</dbReference>
<name>A0A3M7SHP9_BRAPC</name>
<proteinExistence type="predicted"/>
<sequence length="147" mass="17495">MLIYENLRKDRTLKRKMINLSFNLEKKILLLQRLNLGGTKFVSSDTFCRTIFTLKIFVLVLCSKIHNAENLDKNINQLINWRHLEKSSHNILQPQNELNLPQRVLYPHLFEVRDEILVRFFSRFFDSFTHLVQTIPALSQSSFKQSF</sequence>
<organism evidence="1 2">
    <name type="scientific">Brachionus plicatilis</name>
    <name type="common">Marine rotifer</name>
    <name type="synonym">Brachionus muelleri</name>
    <dbReference type="NCBI Taxonomy" id="10195"/>
    <lineage>
        <taxon>Eukaryota</taxon>
        <taxon>Metazoa</taxon>
        <taxon>Spiralia</taxon>
        <taxon>Gnathifera</taxon>
        <taxon>Rotifera</taxon>
        <taxon>Eurotatoria</taxon>
        <taxon>Monogononta</taxon>
        <taxon>Pseudotrocha</taxon>
        <taxon>Ploima</taxon>
        <taxon>Brachionidae</taxon>
        <taxon>Brachionus</taxon>
    </lineage>
</organism>
<comment type="caution">
    <text evidence="1">The sequence shown here is derived from an EMBL/GenBank/DDBJ whole genome shotgun (WGS) entry which is preliminary data.</text>
</comment>
<evidence type="ECO:0000313" key="1">
    <source>
        <dbReference type="EMBL" id="RNA35313.1"/>
    </source>
</evidence>